<keyword evidence="3" id="KW-1185">Reference proteome</keyword>
<feature type="transmembrane region" description="Helical" evidence="1">
    <location>
        <begin position="45"/>
        <end position="65"/>
    </location>
</feature>
<gene>
    <name evidence="2" type="ORF">GIB67_019227</name>
</gene>
<reference evidence="2 3" key="1">
    <citation type="journal article" date="2020" name="IScience">
        <title>Genome Sequencing of the Endangered Kingdonia uniflora (Circaeasteraceae, Ranunculales) Reveals Potential Mechanisms of Evolutionary Specialization.</title>
        <authorList>
            <person name="Sun Y."/>
            <person name="Deng T."/>
            <person name="Zhang A."/>
            <person name="Moore M.J."/>
            <person name="Landis J.B."/>
            <person name="Lin N."/>
            <person name="Zhang H."/>
            <person name="Zhang X."/>
            <person name="Huang J."/>
            <person name="Zhang X."/>
            <person name="Sun H."/>
            <person name="Wang H."/>
        </authorList>
    </citation>
    <scope>NUCLEOTIDE SEQUENCE [LARGE SCALE GENOMIC DNA]</scope>
    <source>
        <strain evidence="2">TB1705</strain>
        <tissue evidence="2">Leaf</tissue>
    </source>
</reference>
<dbReference type="EMBL" id="JACGCM010001165">
    <property type="protein sequence ID" value="KAF6160458.1"/>
    <property type="molecule type" value="Genomic_DNA"/>
</dbReference>
<evidence type="ECO:0000313" key="3">
    <source>
        <dbReference type="Proteomes" id="UP000541444"/>
    </source>
</evidence>
<keyword evidence="1" id="KW-0812">Transmembrane</keyword>
<name>A0A7J7N0J4_9MAGN</name>
<proteinExistence type="predicted"/>
<dbReference type="Proteomes" id="UP000541444">
    <property type="component" value="Unassembled WGS sequence"/>
</dbReference>
<dbReference type="AlphaFoldDB" id="A0A7J7N0J4"/>
<comment type="caution">
    <text evidence="2">The sequence shown here is derived from an EMBL/GenBank/DDBJ whole genome shotgun (WGS) entry which is preliminary data.</text>
</comment>
<accession>A0A7J7N0J4</accession>
<keyword evidence="1" id="KW-1133">Transmembrane helix</keyword>
<keyword evidence="1" id="KW-0472">Membrane</keyword>
<sequence>MSSLFVFLFLTMLSLLRIFLGSHFLDMLCINSFFSNGCSNGFMILLFLYFMIFPSFVTIFHLAYLI</sequence>
<protein>
    <submittedName>
        <fullName evidence="2">Uncharacterized protein</fullName>
    </submittedName>
</protein>
<organism evidence="2 3">
    <name type="scientific">Kingdonia uniflora</name>
    <dbReference type="NCBI Taxonomy" id="39325"/>
    <lineage>
        <taxon>Eukaryota</taxon>
        <taxon>Viridiplantae</taxon>
        <taxon>Streptophyta</taxon>
        <taxon>Embryophyta</taxon>
        <taxon>Tracheophyta</taxon>
        <taxon>Spermatophyta</taxon>
        <taxon>Magnoliopsida</taxon>
        <taxon>Ranunculales</taxon>
        <taxon>Circaeasteraceae</taxon>
        <taxon>Kingdonia</taxon>
    </lineage>
</organism>
<evidence type="ECO:0000313" key="2">
    <source>
        <dbReference type="EMBL" id="KAF6160458.1"/>
    </source>
</evidence>
<evidence type="ECO:0000256" key="1">
    <source>
        <dbReference type="SAM" id="Phobius"/>
    </source>
</evidence>